<protein>
    <recommendedName>
        <fullName evidence="4">RNA helicase</fullName>
        <ecNumber evidence="4">3.6.4.13</ecNumber>
    </recommendedName>
</protein>
<evidence type="ECO:0000256" key="5">
    <source>
        <dbReference type="ARBA" id="ARBA00022490"/>
    </source>
</evidence>
<dbReference type="PANTHER" id="PTHR45418">
    <property type="entry name" value="CANCER/TESTIS ANTIGEN 55"/>
    <property type="match status" value="1"/>
</dbReference>
<keyword evidence="6" id="KW-0547">Nucleotide-binding</keyword>
<evidence type="ECO:0000256" key="8">
    <source>
        <dbReference type="ARBA" id="ARBA00022806"/>
    </source>
</evidence>
<keyword evidence="5" id="KW-0963">Cytoplasm</keyword>
<evidence type="ECO:0000256" key="9">
    <source>
        <dbReference type="ARBA" id="ARBA00022840"/>
    </source>
</evidence>
<evidence type="ECO:0000256" key="4">
    <source>
        <dbReference type="ARBA" id="ARBA00012552"/>
    </source>
</evidence>
<proteinExistence type="inferred from homology"/>
<keyword evidence="8" id="KW-0347">Helicase</keyword>
<dbReference type="Pfam" id="PF13086">
    <property type="entry name" value="AAA_11"/>
    <property type="match status" value="2"/>
</dbReference>
<dbReference type="SUPFAM" id="SSF53067">
    <property type="entry name" value="Actin-like ATPase domain"/>
    <property type="match status" value="2"/>
</dbReference>
<evidence type="ECO:0000256" key="1">
    <source>
        <dbReference type="ARBA" id="ARBA00004331"/>
    </source>
</evidence>
<feature type="domain" description="C2H2-type" evidence="13">
    <location>
        <begin position="122"/>
        <end position="144"/>
    </location>
</feature>
<sequence>MDQHFSSAQRFALHLYKNNHLENFSIEKEVARLIFYQEFKKEYDVRRNFGCVFSEGLHLLKAQKNHAIICYKQNNLIKLLQKERKIMEEAPRAAKRSTMICQSLSFNINKKNEEEALSRDECKLCGVKFENDEDFEEHVTTDGHSFFENFNKALKLPSKTWELKFTIDNSPVFNNIILRKNVPKTLHFGVKNVSNEIVQVLTVQIKHSTPDVQFNPVVPYNLPPSILMQHDLKMCCKTEGILYFPILIFAQIGDRSRQFAVELVSPSVVVPCVEKTFQVFHTHDESLDDLHPVAPFKRTTRAVLKERIETVDRGQRANLYRGPPPAVALKQYKLPAKISVVLNTGLRQFSGMPDAHRHQLESMKKLLDVEDKRHCLTCTNYTKMLDLLLFIEEHQMCKDIRDYDREDMVLKRTPGGRLLELEVPDLAEHRPSVMVNDSVFVRESKQSGTLFEGYVHEVREASVLLKFSNRFFKAVFSPGKKFYVNFSFNRYPLKVEHQAVEFTRVDNIGHLLFPKSVGRNPIAEVALEWFNRDIVNNPEQQQAVRAILQKTAMPAPYLVFGPPGTGKTMTIVEAVKQIHKNTKRNVLVCTPTNSAANEVTRRLVDTISEADLLRFAASSVPRTAGFVSIEKYTNYKEGQYSPWEATNFDKYRVVVSTLVSAARLVNGGCPRDLFSYVFIDESGQATETQSLIPIARILSKSGCINGQIVLAGDPRQLGPVIHSPLAKEYGFEISMLERLMDRCEAYKKDSNNKYNPRALTKLLKNYRSHPVIMHQPNVMFYDGELLPAGDSDIHEAVNWEALPNPKFPMVFHGVVGIEQREKTSPSFFNIQEIQVVSQYLDKLIGHKMQNVVVKEEHVGIVTPYKKQADKIRRLCTKKRYSEDLLVGSVEQFQGQERLVIIISTVRSKCDFLNFDHKFHLGFLDNPKRFNVGVTRAKALLIIVGNPNILQYDKYWKKLIRYCKENNATTGVKVEFKDDVDESLSDAQNMSLLRVAVAVMEEPQKSSAAIGIGVGSSTLRISYCSNATVRMLKNKEGEGVTFTGDLLYDAAAGVRLLQKVKRHCVTLLQQTFDRAIIAVPAHFTSTQRNNISINATAAGFAFVTVIDNAIAATLTYSCHLPVAPFGHFLVFTLDESSCSAALVRKSAAWDVVNTEVDAHLTSGHFDDVVDRYVWSIVLHDRSRACFGSVRRKCEAAKRMLSTVATTTIVIDDFADDVYEIPLSRKKFEALAGVLFERALGVVDRCVKKSGMGREAVEHVVLVGAATRTPKIEKMLAGYFNRSISRFVDPEGCVAYGAALFAAAMGVAK</sequence>
<comment type="catalytic activity">
    <reaction evidence="12">
        <text>ATP + H2O = ADP + phosphate + H(+)</text>
        <dbReference type="Rhea" id="RHEA:13065"/>
        <dbReference type="ChEBI" id="CHEBI:15377"/>
        <dbReference type="ChEBI" id="CHEBI:15378"/>
        <dbReference type="ChEBI" id="CHEBI:30616"/>
        <dbReference type="ChEBI" id="CHEBI:43474"/>
        <dbReference type="ChEBI" id="CHEBI:456216"/>
        <dbReference type="EC" id="3.6.4.13"/>
    </reaction>
</comment>
<dbReference type="InterPro" id="IPR047187">
    <property type="entry name" value="SF1_C_Upf1"/>
</dbReference>
<organism evidence="14 15">
    <name type="scientific">Tenebrio molitor</name>
    <name type="common">Yellow mealworm beetle</name>
    <dbReference type="NCBI Taxonomy" id="7067"/>
    <lineage>
        <taxon>Eukaryota</taxon>
        <taxon>Metazoa</taxon>
        <taxon>Ecdysozoa</taxon>
        <taxon>Arthropoda</taxon>
        <taxon>Hexapoda</taxon>
        <taxon>Insecta</taxon>
        <taxon>Pterygota</taxon>
        <taxon>Neoptera</taxon>
        <taxon>Endopterygota</taxon>
        <taxon>Coleoptera</taxon>
        <taxon>Polyphaga</taxon>
        <taxon>Cucujiformia</taxon>
        <taxon>Tenebrionidae</taxon>
        <taxon>Tenebrio</taxon>
    </lineage>
</organism>
<dbReference type="InterPro" id="IPR041677">
    <property type="entry name" value="DNA2/NAM7_AAA_11"/>
</dbReference>
<dbReference type="GO" id="GO:0032574">
    <property type="term" value="F:5'-3' RNA helicase activity"/>
    <property type="evidence" value="ECO:0007669"/>
    <property type="project" value="InterPro"/>
</dbReference>
<dbReference type="InterPro" id="IPR013126">
    <property type="entry name" value="Hsp_70_fam"/>
</dbReference>
<evidence type="ECO:0000256" key="12">
    <source>
        <dbReference type="ARBA" id="ARBA00047984"/>
    </source>
</evidence>
<dbReference type="GO" id="GO:0140662">
    <property type="term" value="F:ATP-dependent protein folding chaperone"/>
    <property type="evidence" value="ECO:0007669"/>
    <property type="project" value="InterPro"/>
</dbReference>
<keyword evidence="11" id="KW-0943">RNA-mediated gene silencing</keyword>
<reference evidence="14" key="2">
    <citation type="submission" date="2021-08" db="EMBL/GenBank/DDBJ databases">
        <authorList>
            <person name="Eriksson T."/>
        </authorList>
    </citation>
    <scope>NUCLEOTIDE SEQUENCE</scope>
    <source>
        <strain evidence="14">Stoneville</strain>
        <tissue evidence="14">Whole head</tissue>
    </source>
</reference>
<dbReference type="Pfam" id="PF13087">
    <property type="entry name" value="AAA_12"/>
    <property type="match status" value="1"/>
</dbReference>
<dbReference type="Proteomes" id="UP000719412">
    <property type="component" value="Unassembled WGS sequence"/>
</dbReference>
<evidence type="ECO:0000256" key="10">
    <source>
        <dbReference type="ARBA" id="ARBA00022884"/>
    </source>
</evidence>
<dbReference type="InterPro" id="IPR049079">
    <property type="entry name" value="Mov-10_helical"/>
</dbReference>
<comment type="similarity">
    <text evidence="3">Belongs to the heat shock protein 70 family.</text>
</comment>
<dbReference type="SUPFAM" id="SSF52540">
    <property type="entry name" value="P-loop containing nucleoside triphosphate hydrolases"/>
    <property type="match status" value="1"/>
</dbReference>
<dbReference type="GO" id="GO:0016787">
    <property type="term" value="F:hydrolase activity"/>
    <property type="evidence" value="ECO:0007669"/>
    <property type="project" value="UniProtKB-KW"/>
</dbReference>
<dbReference type="GO" id="GO:0036464">
    <property type="term" value="C:cytoplasmic ribonucleoprotein granule"/>
    <property type="evidence" value="ECO:0007669"/>
    <property type="project" value="UniProtKB-SubCell"/>
</dbReference>
<name>A0A8J6HFG9_TENMO</name>
<keyword evidence="7" id="KW-0378">Hydrolase</keyword>
<dbReference type="Gene3D" id="3.40.50.300">
    <property type="entry name" value="P-loop containing nucleotide triphosphate hydrolases"/>
    <property type="match status" value="2"/>
</dbReference>
<dbReference type="Pfam" id="PF21635">
    <property type="entry name" value="Mov-10_helical"/>
    <property type="match status" value="1"/>
</dbReference>
<dbReference type="CDD" id="cd18808">
    <property type="entry name" value="SF1_C_Upf1"/>
    <property type="match status" value="1"/>
</dbReference>
<evidence type="ECO:0000313" key="14">
    <source>
        <dbReference type="EMBL" id="KAH0813176.1"/>
    </source>
</evidence>
<dbReference type="GO" id="GO:0031047">
    <property type="term" value="P:regulatory ncRNA-mediated gene silencing"/>
    <property type="evidence" value="ECO:0007669"/>
    <property type="project" value="UniProtKB-KW"/>
</dbReference>
<dbReference type="Gene3D" id="3.30.420.40">
    <property type="match status" value="2"/>
</dbReference>
<dbReference type="EMBL" id="JABDTM020025526">
    <property type="protein sequence ID" value="KAH0813176.1"/>
    <property type="molecule type" value="Genomic_DNA"/>
</dbReference>
<evidence type="ECO:0000313" key="15">
    <source>
        <dbReference type="Proteomes" id="UP000719412"/>
    </source>
</evidence>
<keyword evidence="9" id="KW-0067">ATP-binding</keyword>
<dbReference type="PANTHER" id="PTHR45418:SF1">
    <property type="entry name" value="CANCER_TESTIS ANTIGEN 55"/>
    <property type="match status" value="1"/>
</dbReference>
<comment type="subcellular location">
    <subcellularLocation>
        <location evidence="1">Cytoplasm</location>
        <location evidence="1">Cytoplasmic ribonucleoprotein granule</location>
    </subcellularLocation>
</comment>
<reference evidence="14" key="1">
    <citation type="journal article" date="2020" name="J Insects Food Feed">
        <title>The yellow mealworm (Tenebrio molitor) genome: a resource for the emerging insects as food and feed industry.</title>
        <authorList>
            <person name="Eriksson T."/>
            <person name="Andere A."/>
            <person name="Kelstrup H."/>
            <person name="Emery V."/>
            <person name="Picard C."/>
        </authorList>
    </citation>
    <scope>NUCLEOTIDE SEQUENCE</scope>
    <source>
        <strain evidence="14">Stoneville</strain>
        <tissue evidence="14">Whole head</tissue>
    </source>
</reference>
<dbReference type="InterPro" id="IPR049080">
    <property type="entry name" value="MOV-10-like_beta-barrel"/>
</dbReference>
<evidence type="ECO:0000256" key="7">
    <source>
        <dbReference type="ARBA" id="ARBA00022801"/>
    </source>
</evidence>
<dbReference type="InterPro" id="IPR027417">
    <property type="entry name" value="P-loop_NTPase"/>
</dbReference>
<gene>
    <name evidence="14" type="ORF">GEV33_009616</name>
</gene>
<dbReference type="InterPro" id="IPR013087">
    <property type="entry name" value="Znf_C2H2_type"/>
</dbReference>
<dbReference type="Pfam" id="PF00012">
    <property type="entry name" value="HSP70"/>
    <property type="match status" value="1"/>
</dbReference>
<dbReference type="InterPro" id="IPR043129">
    <property type="entry name" value="ATPase_NBD"/>
</dbReference>
<dbReference type="CDD" id="cd18038">
    <property type="entry name" value="DEXXQc_Helz-like"/>
    <property type="match status" value="1"/>
</dbReference>
<comment type="caution">
    <text evidence="14">The sequence shown here is derived from an EMBL/GenBank/DDBJ whole genome shotgun (WGS) entry which is preliminary data.</text>
</comment>
<accession>A0A8J6HFG9</accession>
<keyword evidence="15" id="KW-1185">Reference proteome</keyword>
<dbReference type="GO" id="GO:0005524">
    <property type="term" value="F:ATP binding"/>
    <property type="evidence" value="ECO:0007669"/>
    <property type="project" value="UniProtKB-KW"/>
</dbReference>
<evidence type="ECO:0000256" key="11">
    <source>
        <dbReference type="ARBA" id="ARBA00023158"/>
    </source>
</evidence>
<comment type="similarity">
    <text evidence="2">Belongs to the DNA2/NAM7 helicase family. SDE3 subfamily.</text>
</comment>
<evidence type="ECO:0000256" key="2">
    <source>
        <dbReference type="ARBA" id="ARBA00005601"/>
    </source>
</evidence>
<dbReference type="Pfam" id="PF21634">
    <property type="entry name" value="MOV-10_beta-barrel"/>
    <property type="match status" value="1"/>
</dbReference>
<dbReference type="EC" id="3.6.4.13" evidence="4"/>
<evidence type="ECO:0000256" key="6">
    <source>
        <dbReference type="ARBA" id="ARBA00022741"/>
    </source>
</evidence>
<evidence type="ECO:0000259" key="13">
    <source>
        <dbReference type="PROSITE" id="PS00028"/>
    </source>
</evidence>
<dbReference type="InterPro" id="IPR041679">
    <property type="entry name" value="DNA2/NAM7-like_C"/>
</dbReference>
<dbReference type="GO" id="GO:0003723">
    <property type="term" value="F:RNA binding"/>
    <property type="evidence" value="ECO:0007669"/>
    <property type="project" value="UniProtKB-KW"/>
</dbReference>
<evidence type="ECO:0000256" key="3">
    <source>
        <dbReference type="ARBA" id="ARBA00007381"/>
    </source>
</evidence>
<dbReference type="PROSITE" id="PS00028">
    <property type="entry name" value="ZINC_FINGER_C2H2_1"/>
    <property type="match status" value="1"/>
</dbReference>
<dbReference type="Gene3D" id="3.90.640.10">
    <property type="entry name" value="Actin, Chain A, domain 4"/>
    <property type="match status" value="1"/>
</dbReference>
<dbReference type="FunFam" id="3.40.50.300:FF:000608">
    <property type="entry name" value="Mov10 RISC complex RNA helicase"/>
    <property type="match status" value="1"/>
</dbReference>
<keyword evidence="10" id="KW-0694">RNA-binding</keyword>
<dbReference type="InterPro" id="IPR026122">
    <property type="entry name" value="MOV-10/SDE3_DEXXQ/H-box"/>
</dbReference>